<evidence type="ECO:0000313" key="4">
    <source>
        <dbReference type="EMBL" id="KAG6432794.1"/>
    </source>
</evidence>
<keyword evidence="1" id="KW-0863">Zinc-finger</keyword>
<feature type="region of interest" description="Disordered" evidence="2">
    <location>
        <begin position="51"/>
        <end position="162"/>
    </location>
</feature>
<gene>
    <name evidence="4" type="ORF">SASPL_104381</name>
</gene>
<feature type="compositionally biased region" description="Polar residues" evidence="2">
    <location>
        <begin position="514"/>
        <end position="536"/>
    </location>
</feature>
<feature type="compositionally biased region" description="Basic and acidic residues" evidence="2">
    <location>
        <begin position="123"/>
        <end position="137"/>
    </location>
</feature>
<dbReference type="AlphaFoldDB" id="A0A8X9AAL4"/>
<sequence length="823" mass="92273">MAVSGLHNVSDFARSRESLKRDSGRWDDDHCRRSTTASTLFQMWREIEGEHSLSQSYRSRKQRNGSDSECRSTVTSVGDRSENVDAFSQDSYESENQGFSGGSETEHEDTNSVISEQSSDFGEIERERVRQIFRERLNSSPKRHPSYGSNRKNRAQKCVGDTESERVRILRERALNSSQQRSGFTSSGEGGSEVASQTVQVGDRLVINHTEFCARRPLRRLCGRQTLLDLLVKAQSERKRELLCLSEQKPVSDFAYHNRIQALLRGRFLRNGRLVVDERPYSVAATELDFLRQRQTVSDLREGFLSKLDNAGSALVNSAGSNSCYNDGNKGEGKCTSTEGTVTGNHIAADLEGTIVGGNCSTQDLEVIDEAEEPVLVDERSPEDVSVCAESASGIEESVLVTEARQHGACSHAEDEDMNLTFSNESLLESTDIDCSGSSYESISGELSVHEVDDNRTGLEGNANEEFNSYDASPEEYQGSVTAINESTTQNVDTVALTEWADGSRQDSDRSWQERASSQSFPGPSGNNVEEQDQMQESHNWLGHDFQDAIDSWRGMPSSEAGEFVREEVAPAYFPDDDKVNTMELRELFRRRCVSSLLRSSFRERLDHVLQSHVERLGHASVDWELDSASFPPQIEEHPEQVDSEQSLAPSERNSFMQSSTLFEASQLLWNEDLQVTDCARHHLNQQFGTISEWEVINTLRIDMARLLQRMNNMKGMLEACMDMQIKLQRSLHQEVSAALNRPISSEDAHKDNRVHDEIESQLDHVKRGICCVCQHSKIDSLLCRCGHMCTCKSCAENLVQSHGKCPMCCAPAVEAVRAYFIQ</sequence>
<reference evidence="4" key="2">
    <citation type="submission" date="2020-08" db="EMBL/GenBank/DDBJ databases">
        <title>Plant Genome Project.</title>
        <authorList>
            <person name="Zhang R.-G."/>
        </authorList>
    </citation>
    <scope>NUCLEOTIDE SEQUENCE</scope>
    <source>
        <strain evidence="4">Huo1</strain>
        <tissue evidence="4">Leaf</tissue>
    </source>
</reference>
<feature type="domain" description="RING-type" evidence="3">
    <location>
        <begin position="771"/>
        <end position="809"/>
    </location>
</feature>
<keyword evidence="1" id="KW-0479">Metal-binding</keyword>
<dbReference type="PANTHER" id="PTHR46519">
    <property type="entry name" value="RING/U-BOX SUPERFAMILY PROTEIN"/>
    <property type="match status" value="1"/>
</dbReference>
<reference evidence="4" key="1">
    <citation type="submission" date="2018-01" db="EMBL/GenBank/DDBJ databases">
        <authorList>
            <person name="Mao J.F."/>
        </authorList>
    </citation>
    <scope>NUCLEOTIDE SEQUENCE</scope>
    <source>
        <strain evidence="4">Huo1</strain>
        <tissue evidence="4">Leaf</tissue>
    </source>
</reference>
<evidence type="ECO:0000259" key="3">
    <source>
        <dbReference type="PROSITE" id="PS50089"/>
    </source>
</evidence>
<keyword evidence="1" id="KW-0862">Zinc</keyword>
<feature type="compositionally biased region" description="Basic residues" evidence="2">
    <location>
        <begin position="141"/>
        <end position="155"/>
    </location>
</feature>
<feature type="compositionally biased region" description="Basic and acidic residues" evidence="2">
    <location>
        <begin position="502"/>
        <end position="513"/>
    </location>
</feature>
<evidence type="ECO:0000313" key="5">
    <source>
        <dbReference type="Proteomes" id="UP000298416"/>
    </source>
</evidence>
<feature type="region of interest" description="Disordered" evidence="2">
    <location>
        <begin position="1"/>
        <end position="32"/>
    </location>
</feature>
<dbReference type="EMBL" id="PNBA02000002">
    <property type="protein sequence ID" value="KAG6432794.1"/>
    <property type="molecule type" value="Genomic_DNA"/>
</dbReference>
<evidence type="ECO:0000256" key="1">
    <source>
        <dbReference type="PROSITE-ProRule" id="PRU00175"/>
    </source>
</evidence>
<name>A0A8X9AAL4_SALSN</name>
<feature type="region of interest" description="Disordered" evidence="2">
    <location>
        <begin position="176"/>
        <end position="195"/>
    </location>
</feature>
<comment type="caution">
    <text evidence="4">The sequence shown here is derived from an EMBL/GenBank/DDBJ whole genome shotgun (WGS) entry which is preliminary data.</text>
</comment>
<dbReference type="OrthoDB" id="6078042at2759"/>
<feature type="compositionally biased region" description="Polar residues" evidence="2">
    <location>
        <begin position="86"/>
        <end position="98"/>
    </location>
</feature>
<organism evidence="4">
    <name type="scientific">Salvia splendens</name>
    <name type="common">Scarlet sage</name>
    <dbReference type="NCBI Taxonomy" id="180675"/>
    <lineage>
        <taxon>Eukaryota</taxon>
        <taxon>Viridiplantae</taxon>
        <taxon>Streptophyta</taxon>
        <taxon>Embryophyta</taxon>
        <taxon>Tracheophyta</taxon>
        <taxon>Spermatophyta</taxon>
        <taxon>Magnoliopsida</taxon>
        <taxon>eudicotyledons</taxon>
        <taxon>Gunneridae</taxon>
        <taxon>Pentapetalae</taxon>
        <taxon>asterids</taxon>
        <taxon>lamiids</taxon>
        <taxon>Lamiales</taxon>
        <taxon>Lamiaceae</taxon>
        <taxon>Nepetoideae</taxon>
        <taxon>Mentheae</taxon>
        <taxon>Salviinae</taxon>
        <taxon>Salvia</taxon>
        <taxon>Salvia subgen. Calosphace</taxon>
        <taxon>core Calosphace</taxon>
    </lineage>
</organism>
<dbReference type="InterPro" id="IPR001841">
    <property type="entry name" value="Znf_RING"/>
</dbReference>
<dbReference type="Proteomes" id="UP000298416">
    <property type="component" value="Unassembled WGS sequence"/>
</dbReference>
<keyword evidence="5" id="KW-1185">Reference proteome</keyword>
<feature type="compositionally biased region" description="Basic and acidic residues" evidence="2">
    <location>
        <begin position="13"/>
        <end position="32"/>
    </location>
</feature>
<accession>A0A8X9AAL4</accession>
<dbReference type="PANTHER" id="PTHR46519:SF3">
    <property type="entry name" value="RING_U-BOX SUPERFAMILY PROTEIN"/>
    <property type="match status" value="1"/>
</dbReference>
<dbReference type="GO" id="GO:0008270">
    <property type="term" value="F:zinc ion binding"/>
    <property type="evidence" value="ECO:0007669"/>
    <property type="project" value="UniProtKB-KW"/>
</dbReference>
<proteinExistence type="predicted"/>
<evidence type="ECO:0000256" key="2">
    <source>
        <dbReference type="SAM" id="MobiDB-lite"/>
    </source>
</evidence>
<protein>
    <recommendedName>
        <fullName evidence="3">RING-type domain-containing protein</fullName>
    </recommendedName>
</protein>
<dbReference type="PROSITE" id="PS50089">
    <property type="entry name" value="ZF_RING_2"/>
    <property type="match status" value="1"/>
</dbReference>
<feature type="compositionally biased region" description="Polar residues" evidence="2">
    <location>
        <begin position="111"/>
        <end position="120"/>
    </location>
</feature>
<feature type="region of interest" description="Disordered" evidence="2">
    <location>
        <begin position="501"/>
        <end position="536"/>
    </location>
</feature>
<dbReference type="Pfam" id="PF13920">
    <property type="entry name" value="zf-C3HC4_3"/>
    <property type="match status" value="1"/>
</dbReference>